<reference evidence="2" key="1">
    <citation type="journal article" date="2020" name="Stud. Mycol.">
        <title>101 Dothideomycetes genomes: a test case for predicting lifestyles and emergence of pathogens.</title>
        <authorList>
            <person name="Haridas S."/>
            <person name="Albert R."/>
            <person name="Binder M."/>
            <person name="Bloem J."/>
            <person name="Labutti K."/>
            <person name="Salamov A."/>
            <person name="Andreopoulos B."/>
            <person name="Baker S."/>
            <person name="Barry K."/>
            <person name="Bills G."/>
            <person name="Bluhm B."/>
            <person name="Cannon C."/>
            <person name="Castanera R."/>
            <person name="Culley D."/>
            <person name="Daum C."/>
            <person name="Ezra D."/>
            <person name="Gonzalez J."/>
            <person name="Henrissat B."/>
            <person name="Kuo A."/>
            <person name="Liang C."/>
            <person name="Lipzen A."/>
            <person name="Lutzoni F."/>
            <person name="Magnuson J."/>
            <person name="Mondo S."/>
            <person name="Nolan M."/>
            <person name="Ohm R."/>
            <person name="Pangilinan J."/>
            <person name="Park H.-J."/>
            <person name="Ramirez L."/>
            <person name="Alfaro M."/>
            <person name="Sun H."/>
            <person name="Tritt A."/>
            <person name="Yoshinaga Y."/>
            <person name="Zwiers L.-H."/>
            <person name="Turgeon B."/>
            <person name="Goodwin S."/>
            <person name="Spatafora J."/>
            <person name="Crous P."/>
            <person name="Grigoriev I."/>
        </authorList>
    </citation>
    <scope>NUCLEOTIDE SEQUENCE</scope>
    <source>
        <strain evidence="2">CBS 130266</strain>
    </source>
</reference>
<proteinExistence type="predicted"/>
<feature type="compositionally biased region" description="Acidic residues" evidence="1">
    <location>
        <begin position="88"/>
        <end position="103"/>
    </location>
</feature>
<sequence length="144" mass="16890">MPWRENAFPPSVNLVPNPQPDEEYIPEQDTRRYGQYDEWVYERYRPLGSPYLYRGRRWVPEGEGENGRDEEQKDDSSDEDADRPIFSNDDEGSEFADDDEEEQSSNAPPFEVLQESGFINHEIPIRSPSFPPLSTISEFKQERK</sequence>
<evidence type="ECO:0000313" key="2">
    <source>
        <dbReference type="EMBL" id="KAF2436575.1"/>
    </source>
</evidence>
<dbReference type="AlphaFoldDB" id="A0A9P4P3C5"/>
<feature type="region of interest" description="Disordered" evidence="1">
    <location>
        <begin position="55"/>
        <end position="144"/>
    </location>
</feature>
<dbReference type="EMBL" id="MU007010">
    <property type="protein sequence ID" value="KAF2436575.1"/>
    <property type="molecule type" value="Genomic_DNA"/>
</dbReference>
<name>A0A9P4P3C5_9PEZI</name>
<organism evidence="2 3">
    <name type="scientific">Tothia fuscella</name>
    <dbReference type="NCBI Taxonomy" id="1048955"/>
    <lineage>
        <taxon>Eukaryota</taxon>
        <taxon>Fungi</taxon>
        <taxon>Dikarya</taxon>
        <taxon>Ascomycota</taxon>
        <taxon>Pezizomycotina</taxon>
        <taxon>Dothideomycetes</taxon>
        <taxon>Pleosporomycetidae</taxon>
        <taxon>Venturiales</taxon>
        <taxon>Cylindrosympodiaceae</taxon>
        <taxon>Tothia</taxon>
    </lineage>
</organism>
<keyword evidence="3" id="KW-1185">Reference proteome</keyword>
<evidence type="ECO:0000256" key="1">
    <source>
        <dbReference type="SAM" id="MobiDB-lite"/>
    </source>
</evidence>
<accession>A0A9P4P3C5</accession>
<feature type="region of interest" description="Disordered" evidence="1">
    <location>
        <begin position="1"/>
        <end position="32"/>
    </location>
</feature>
<feature type="compositionally biased region" description="Basic and acidic residues" evidence="1">
    <location>
        <begin position="65"/>
        <end position="75"/>
    </location>
</feature>
<gene>
    <name evidence="2" type="ORF">EJ08DRAFT_691738</name>
</gene>
<comment type="caution">
    <text evidence="2">The sequence shown here is derived from an EMBL/GenBank/DDBJ whole genome shotgun (WGS) entry which is preliminary data.</text>
</comment>
<dbReference type="Proteomes" id="UP000800235">
    <property type="component" value="Unassembled WGS sequence"/>
</dbReference>
<evidence type="ECO:0000313" key="3">
    <source>
        <dbReference type="Proteomes" id="UP000800235"/>
    </source>
</evidence>
<protein>
    <submittedName>
        <fullName evidence="2">Uncharacterized protein</fullName>
    </submittedName>
</protein>